<dbReference type="Pfam" id="PF05573">
    <property type="entry name" value="NosL"/>
    <property type="match status" value="1"/>
</dbReference>
<feature type="signal peptide" evidence="1">
    <location>
        <begin position="1"/>
        <end position="26"/>
    </location>
</feature>
<evidence type="ECO:0000313" key="3">
    <source>
        <dbReference type="Proteomes" id="UP000295274"/>
    </source>
</evidence>
<dbReference type="InterPro" id="IPR008719">
    <property type="entry name" value="N2O_reductase_NosL"/>
</dbReference>
<keyword evidence="3" id="KW-1185">Reference proteome</keyword>
<dbReference type="RefSeq" id="WP_133674251.1">
    <property type="nucleotide sequence ID" value="NZ_SNZW01000017.1"/>
</dbReference>
<reference evidence="2 3" key="1">
    <citation type="submission" date="2019-03" db="EMBL/GenBank/DDBJ databases">
        <title>Genomic Encyclopedia of Type Strains, Phase III (KMG-III): the genomes of soil and plant-associated and newly described type strains.</title>
        <authorList>
            <person name="Whitman W."/>
        </authorList>
    </citation>
    <scope>NUCLEOTIDE SEQUENCE [LARGE SCALE GENOMIC DNA]</scope>
    <source>
        <strain evidence="2 3">CECT 8455</strain>
    </source>
</reference>
<organism evidence="2 3">
    <name type="scientific">Maribacter caenipelagi</name>
    <dbReference type="NCBI Taxonomy" id="1447781"/>
    <lineage>
        <taxon>Bacteria</taxon>
        <taxon>Pseudomonadati</taxon>
        <taxon>Bacteroidota</taxon>
        <taxon>Flavobacteriia</taxon>
        <taxon>Flavobacteriales</taxon>
        <taxon>Flavobacteriaceae</taxon>
        <taxon>Maribacter</taxon>
    </lineage>
</organism>
<protein>
    <submittedName>
        <fullName evidence="2">Copper chaperone NosL</fullName>
    </submittedName>
</protein>
<dbReference type="OrthoDB" id="9792749at2"/>
<keyword evidence="1" id="KW-0732">Signal</keyword>
<dbReference type="PROSITE" id="PS51257">
    <property type="entry name" value="PROKAR_LIPOPROTEIN"/>
    <property type="match status" value="1"/>
</dbReference>
<accession>A0A4R7CY69</accession>
<dbReference type="AlphaFoldDB" id="A0A4R7CY69"/>
<dbReference type="SUPFAM" id="SSF160387">
    <property type="entry name" value="NosL/MerB-like"/>
    <property type="match status" value="1"/>
</dbReference>
<sequence>MKNYSILFALLCFMLIGCNSSPKAIAYGSDGCHFCSMTIVDKQHAAQFMTKKGRTYSFDATECMLNHLKDIDMATIAQYSVNDYDEPGALIDATKATYLISKNIPSPMGEYLSAFGNLEAANKTKEENGGELFTWDQLQTKFNVAQH</sequence>
<evidence type="ECO:0000256" key="1">
    <source>
        <dbReference type="SAM" id="SignalP"/>
    </source>
</evidence>
<feature type="chain" id="PRO_5020578086" evidence="1">
    <location>
        <begin position="27"/>
        <end position="147"/>
    </location>
</feature>
<evidence type="ECO:0000313" key="2">
    <source>
        <dbReference type="EMBL" id="TDS12832.1"/>
    </source>
</evidence>
<proteinExistence type="predicted"/>
<dbReference type="Proteomes" id="UP000295274">
    <property type="component" value="Unassembled WGS sequence"/>
</dbReference>
<gene>
    <name evidence="2" type="ORF">DFQ03_3290</name>
</gene>
<dbReference type="PANTHER" id="PTHR41247:SF1">
    <property type="entry name" value="HTH-TYPE TRANSCRIPTIONAL REPRESSOR YCNK"/>
    <property type="match status" value="1"/>
</dbReference>
<dbReference type="EMBL" id="SNZW01000017">
    <property type="protein sequence ID" value="TDS12832.1"/>
    <property type="molecule type" value="Genomic_DNA"/>
</dbReference>
<name>A0A4R7CY69_9FLAO</name>
<comment type="caution">
    <text evidence="2">The sequence shown here is derived from an EMBL/GenBank/DDBJ whole genome shotgun (WGS) entry which is preliminary data.</text>
</comment>
<dbReference type="PANTHER" id="PTHR41247">
    <property type="entry name" value="HTH-TYPE TRANSCRIPTIONAL REPRESSOR YCNK"/>
    <property type="match status" value="1"/>
</dbReference>